<evidence type="ECO:0000256" key="1">
    <source>
        <dbReference type="ARBA" id="ARBA00001946"/>
    </source>
</evidence>
<gene>
    <name evidence="6" type="ORF">ACFSKK_02105</name>
</gene>
<dbReference type="Pfam" id="PF00293">
    <property type="entry name" value="NUDIX"/>
    <property type="match status" value="1"/>
</dbReference>
<dbReference type="PROSITE" id="PS51462">
    <property type="entry name" value="NUDIX"/>
    <property type="match status" value="1"/>
</dbReference>
<dbReference type="Gene3D" id="3.90.79.10">
    <property type="entry name" value="Nucleoside Triphosphate Pyrophosphohydrolase"/>
    <property type="match status" value="1"/>
</dbReference>
<comment type="similarity">
    <text evidence="4">Belongs to the Nudix hydrolase family.</text>
</comment>
<evidence type="ECO:0000256" key="4">
    <source>
        <dbReference type="RuleBase" id="RU003476"/>
    </source>
</evidence>
<dbReference type="InterPro" id="IPR020476">
    <property type="entry name" value="Nudix_hydrolase"/>
</dbReference>
<dbReference type="SUPFAM" id="SSF55811">
    <property type="entry name" value="Nudix"/>
    <property type="match status" value="1"/>
</dbReference>
<sequence length="186" mass="20989">MSVNFCMKCGSPLEMRSIDGVERKACISCDYVFWGNYSIGVGGLVMKDGKFLLVKRAHDPGKGYWTNPGGYIEQLESIEETVEREVEEEAGIKAKVNRIVAIRDLPRQVHNLYVAFVMDYLDGTPTPDGIESDEAGFYSLDEIEAMNVAPFTKWLINVAYEEDKTGLFKDIEPKMKDHLLYKISST</sequence>
<dbReference type="InterPro" id="IPR020084">
    <property type="entry name" value="NUDIX_hydrolase_CS"/>
</dbReference>
<accession>A0ABW5BUJ8</accession>
<evidence type="ECO:0000313" key="7">
    <source>
        <dbReference type="Proteomes" id="UP001597318"/>
    </source>
</evidence>
<dbReference type="EMBL" id="JBHUIK010000001">
    <property type="protein sequence ID" value="MFD2212500.1"/>
    <property type="molecule type" value="Genomic_DNA"/>
</dbReference>
<comment type="cofactor">
    <cofactor evidence="1">
        <name>Mg(2+)</name>
        <dbReference type="ChEBI" id="CHEBI:18420"/>
    </cofactor>
</comment>
<reference evidence="7" key="1">
    <citation type="journal article" date="2019" name="Int. J. Syst. Evol. Microbiol.">
        <title>The Global Catalogue of Microorganisms (GCM) 10K type strain sequencing project: providing services to taxonomists for standard genome sequencing and annotation.</title>
        <authorList>
            <consortium name="The Broad Institute Genomics Platform"/>
            <consortium name="The Broad Institute Genome Sequencing Center for Infectious Disease"/>
            <person name="Wu L."/>
            <person name="Ma J."/>
        </authorList>
    </citation>
    <scope>NUCLEOTIDE SEQUENCE [LARGE SCALE GENOMIC DNA]</scope>
    <source>
        <strain evidence="7">CGMCC 1.15474</strain>
    </source>
</reference>
<keyword evidence="3" id="KW-0460">Magnesium</keyword>
<dbReference type="InterPro" id="IPR015797">
    <property type="entry name" value="NUDIX_hydrolase-like_dom_sf"/>
</dbReference>
<evidence type="ECO:0000256" key="3">
    <source>
        <dbReference type="ARBA" id="ARBA00022842"/>
    </source>
</evidence>
<keyword evidence="2 4" id="KW-0378">Hydrolase</keyword>
<dbReference type="Proteomes" id="UP001597318">
    <property type="component" value="Unassembled WGS sequence"/>
</dbReference>
<name>A0ABW5BUJ8_9BACI</name>
<evidence type="ECO:0000259" key="5">
    <source>
        <dbReference type="PROSITE" id="PS51462"/>
    </source>
</evidence>
<protein>
    <submittedName>
        <fullName evidence="6">NUDIX domain-containing protein</fullName>
    </submittedName>
</protein>
<keyword evidence="7" id="KW-1185">Reference proteome</keyword>
<dbReference type="PRINTS" id="PR00502">
    <property type="entry name" value="NUDIXFAMILY"/>
</dbReference>
<feature type="domain" description="Nudix hydrolase" evidence="5">
    <location>
        <begin position="36"/>
        <end position="161"/>
    </location>
</feature>
<proteinExistence type="inferred from homology"/>
<evidence type="ECO:0000256" key="2">
    <source>
        <dbReference type="ARBA" id="ARBA00022801"/>
    </source>
</evidence>
<dbReference type="InterPro" id="IPR000086">
    <property type="entry name" value="NUDIX_hydrolase_dom"/>
</dbReference>
<dbReference type="PANTHER" id="PTHR43222:SF2">
    <property type="entry name" value="NUDIX HYDROLASE 23, CHLOROPLASTIC"/>
    <property type="match status" value="1"/>
</dbReference>
<organism evidence="6 7">
    <name type="scientific">Metabacillus endolithicus</name>
    <dbReference type="NCBI Taxonomy" id="1535204"/>
    <lineage>
        <taxon>Bacteria</taxon>
        <taxon>Bacillati</taxon>
        <taxon>Bacillota</taxon>
        <taxon>Bacilli</taxon>
        <taxon>Bacillales</taxon>
        <taxon>Bacillaceae</taxon>
        <taxon>Metabacillus</taxon>
    </lineage>
</organism>
<comment type="caution">
    <text evidence="6">The sequence shown here is derived from an EMBL/GenBank/DDBJ whole genome shotgun (WGS) entry which is preliminary data.</text>
</comment>
<evidence type="ECO:0000313" key="6">
    <source>
        <dbReference type="EMBL" id="MFD2212500.1"/>
    </source>
</evidence>
<dbReference type="RefSeq" id="WP_379049795.1">
    <property type="nucleotide sequence ID" value="NZ_JBHUIK010000001.1"/>
</dbReference>
<dbReference type="PROSITE" id="PS00893">
    <property type="entry name" value="NUDIX_BOX"/>
    <property type="match status" value="1"/>
</dbReference>
<dbReference type="PANTHER" id="PTHR43222">
    <property type="entry name" value="NUDIX HYDROLASE 23"/>
    <property type="match status" value="1"/>
</dbReference>